<reference evidence="14" key="1">
    <citation type="journal article" date="2021" name="Mol. Plant Microbe Interact.">
        <title>Complete Genome Sequence of the Plant-Pathogenic Fungus Colletotrichum lupini.</title>
        <authorList>
            <person name="Baroncelli R."/>
            <person name="Pensec F."/>
            <person name="Da Lio D."/>
            <person name="Boufleur T."/>
            <person name="Vicente I."/>
            <person name="Sarrocco S."/>
            <person name="Picot A."/>
            <person name="Baraldi E."/>
            <person name="Sukno S."/>
            <person name="Thon M."/>
            <person name="Le Floch G."/>
        </authorList>
    </citation>
    <scope>NUCLEOTIDE SEQUENCE</scope>
    <source>
        <strain evidence="14">IMI 504893</strain>
    </source>
</reference>
<feature type="compositionally biased region" description="Polar residues" evidence="10">
    <location>
        <begin position="1"/>
        <end position="13"/>
    </location>
</feature>
<feature type="compositionally biased region" description="Polar residues" evidence="10">
    <location>
        <begin position="152"/>
        <end position="162"/>
    </location>
</feature>
<feature type="region of interest" description="Disordered" evidence="10">
    <location>
        <begin position="1"/>
        <end position="30"/>
    </location>
</feature>
<proteinExistence type="inferred from homology"/>
<dbReference type="SMART" id="SM00384">
    <property type="entry name" value="AT_hook"/>
    <property type="match status" value="3"/>
</dbReference>
<dbReference type="EMBL" id="CP019476">
    <property type="protein sequence ID" value="UQC82222.1"/>
    <property type="molecule type" value="Genomic_DNA"/>
</dbReference>
<evidence type="ECO:0000256" key="5">
    <source>
        <dbReference type="ARBA" id="ARBA00022801"/>
    </source>
</evidence>
<dbReference type="SMART" id="SM00184">
    <property type="entry name" value="RING"/>
    <property type="match status" value="1"/>
</dbReference>
<dbReference type="PROSITE" id="PS50089">
    <property type="entry name" value="ZF_RING_2"/>
    <property type="match status" value="1"/>
</dbReference>
<dbReference type="InterPro" id="IPR027417">
    <property type="entry name" value="P-loop_NTPase"/>
</dbReference>
<evidence type="ECO:0000313" key="14">
    <source>
        <dbReference type="EMBL" id="UQC82222.1"/>
    </source>
</evidence>
<dbReference type="GO" id="GO:0005634">
    <property type="term" value="C:nucleus"/>
    <property type="evidence" value="ECO:0007669"/>
    <property type="project" value="TreeGrafter"/>
</dbReference>
<evidence type="ECO:0000256" key="7">
    <source>
        <dbReference type="ARBA" id="ARBA00022833"/>
    </source>
</evidence>
<dbReference type="PANTHER" id="PTHR45626">
    <property type="entry name" value="TRANSCRIPTION TERMINATION FACTOR 2-RELATED"/>
    <property type="match status" value="1"/>
</dbReference>
<dbReference type="RefSeq" id="XP_049143845.1">
    <property type="nucleotide sequence ID" value="XM_049286702.1"/>
</dbReference>
<feature type="region of interest" description="Disordered" evidence="10">
    <location>
        <begin position="291"/>
        <end position="543"/>
    </location>
</feature>
<dbReference type="Pfam" id="PF00097">
    <property type="entry name" value="zf-C3HC4"/>
    <property type="match status" value="1"/>
</dbReference>
<dbReference type="GO" id="GO:0008270">
    <property type="term" value="F:zinc ion binding"/>
    <property type="evidence" value="ECO:0007669"/>
    <property type="project" value="UniProtKB-KW"/>
</dbReference>
<dbReference type="InterPro" id="IPR017907">
    <property type="entry name" value="Znf_RING_CS"/>
</dbReference>
<feature type="compositionally biased region" description="Acidic residues" evidence="10">
    <location>
        <begin position="309"/>
        <end position="320"/>
    </location>
</feature>
<dbReference type="CDD" id="cd18793">
    <property type="entry name" value="SF2_C_SNF"/>
    <property type="match status" value="1"/>
</dbReference>
<dbReference type="Gene3D" id="3.30.40.10">
    <property type="entry name" value="Zinc/RING finger domain, C3HC4 (zinc finger)"/>
    <property type="match status" value="1"/>
</dbReference>
<dbReference type="Pfam" id="PF00271">
    <property type="entry name" value="Helicase_C"/>
    <property type="match status" value="1"/>
</dbReference>
<dbReference type="GO" id="GO:0005524">
    <property type="term" value="F:ATP binding"/>
    <property type="evidence" value="ECO:0007669"/>
    <property type="project" value="UniProtKB-KW"/>
</dbReference>
<evidence type="ECO:0000256" key="4">
    <source>
        <dbReference type="ARBA" id="ARBA00022771"/>
    </source>
</evidence>
<keyword evidence="5" id="KW-0378">Hydrolase</keyword>
<dbReference type="InterPro" id="IPR049730">
    <property type="entry name" value="SNF2/RAD54-like_C"/>
</dbReference>
<keyword evidence="8" id="KW-0067">ATP-binding</keyword>
<feature type="compositionally biased region" description="Basic residues" evidence="10">
    <location>
        <begin position="525"/>
        <end position="537"/>
    </location>
</feature>
<dbReference type="PANTHER" id="PTHR45626:SF12">
    <property type="entry name" value="DNA REPAIR PROTEIN RAD16"/>
    <property type="match status" value="1"/>
</dbReference>
<dbReference type="InterPro" id="IPR018957">
    <property type="entry name" value="Znf_C3HC4_RING-type"/>
</dbReference>
<evidence type="ECO:0000259" key="13">
    <source>
        <dbReference type="PROSITE" id="PS51194"/>
    </source>
</evidence>
<evidence type="ECO:0000256" key="10">
    <source>
        <dbReference type="SAM" id="MobiDB-lite"/>
    </source>
</evidence>
<dbReference type="SMART" id="SM00487">
    <property type="entry name" value="DEXDc"/>
    <property type="match status" value="1"/>
</dbReference>
<dbReference type="GO" id="GO:0008094">
    <property type="term" value="F:ATP-dependent activity, acting on DNA"/>
    <property type="evidence" value="ECO:0007669"/>
    <property type="project" value="TreeGrafter"/>
</dbReference>
<dbReference type="InterPro" id="IPR014001">
    <property type="entry name" value="Helicase_ATP-bd"/>
</dbReference>
<feature type="compositionally biased region" description="Acidic residues" evidence="10">
    <location>
        <begin position="500"/>
        <end position="512"/>
    </location>
</feature>
<dbReference type="SUPFAM" id="SSF52540">
    <property type="entry name" value="P-loop containing nucleoside triphosphate hydrolases"/>
    <property type="match status" value="2"/>
</dbReference>
<keyword evidence="6" id="KW-0347">Helicase</keyword>
<evidence type="ECO:0000256" key="6">
    <source>
        <dbReference type="ARBA" id="ARBA00022806"/>
    </source>
</evidence>
<name>A0A9Q8WGR9_9PEZI</name>
<feature type="compositionally biased region" description="Basic and acidic residues" evidence="10">
    <location>
        <begin position="321"/>
        <end position="339"/>
    </location>
</feature>
<gene>
    <name evidence="14" type="ORF">CLUP02_07709</name>
</gene>
<feature type="domain" description="RING-type" evidence="11">
    <location>
        <begin position="934"/>
        <end position="974"/>
    </location>
</feature>
<dbReference type="GO" id="GO:0016787">
    <property type="term" value="F:hydrolase activity"/>
    <property type="evidence" value="ECO:0007669"/>
    <property type="project" value="UniProtKB-KW"/>
</dbReference>
<keyword evidence="2" id="KW-0479">Metal-binding</keyword>
<dbReference type="InterPro" id="IPR050628">
    <property type="entry name" value="SNF2_RAD54_helicase_TF"/>
</dbReference>
<evidence type="ECO:0000256" key="3">
    <source>
        <dbReference type="ARBA" id="ARBA00022741"/>
    </source>
</evidence>
<evidence type="ECO:0000256" key="9">
    <source>
        <dbReference type="PROSITE-ProRule" id="PRU00175"/>
    </source>
</evidence>
<dbReference type="GO" id="GO:0003677">
    <property type="term" value="F:DNA binding"/>
    <property type="evidence" value="ECO:0007669"/>
    <property type="project" value="InterPro"/>
</dbReference>
<dbReference type="InterPro" id="IPR038718">
    <property type="entry name" value="SNF2-like_sf"/>
</dbReference>
<evidence type="ECO:0000256" key="1">
    <source>
        <dbReference type="ARBA" id="ARBA00007025"/>
    </source>
</evidence>
<keyword evidence="7" id="KW-0862">Zinc</keyword>
<keyword evidence="15" id="KW-1185">Reference proteome</keyword>
<feature type="compositionally biased region" description="Acidic residues" evidence="10">
    <location>
        <begin position="423"/>
        <end position="451"/>
    </location>
</feature>
<dbReference type="GeneID" id="73341712"/>
<dbReference type="PROSITE" id="PS51194">
    <property type="entry name" value="HELICASE_CTER"/>
    <property type="match status" value="1"/>
</dbReference>
<dbReference type="Pfam" id="PF00176">
    <property type="entry name" value="SNF2-rel_dom"/>
    <property type="match status" value="1"/>
</dbReference>
<feature type="compositionally biased region" description="Low complexity" evidence="10">
    <location>
        <begin position="340"/>
        <end position="352"/>
    </location>
</feature>
<feature type="compositionally biased region" description="Low complexity" evidence="10">
    <location>
        <begin position="171"/>
        <end position="185"/>
    </location>
</feature>
<comment type="similarity">
    <text evidence="1">Belongs to the SNF2/RAD54 helicase family.</text>
</comment>
<dbReference type="InterPro" id="IPR017956">
    <property type="entry name" value="AT_hook_DNA-bd_motif"/>
</dbReference>
<dbReference type="Gene3D" id="3.40.50.300">
    <property type="entry name" value="P-loop containing nucleotide triphosphate hydrolases"/>
    <property type="match status" value="1"/>
</dbReference>
<evidence type="ECO:0000256" key="2">
    <source>
        <dbReference type="ARBA" id="ARBA00022723"/>
    </source>
</evidence>
<dbReference type="SMART" id="SM00490">
    <property type="entry name" value="HELICc"/>
    <property type="match status" value="1"/>
</dbReference>
<dbReference type="KEGG" id="clup:CLUP02_07709"/>
<dbReference type="PROSITE" id="PS51192">
    <property type="entry name" value="HELICASE_ATP_BIND_1"/>
    <property type="match status" value="1"/>
</dbReference>
<organism evidence="14 15">
    <name type="scientific">Colletotrichum lupini</name>
    <dbReference type="NCBI Taxonomy" id="145971"/>
    <lineage>
        <taxon>Eukaryota</taxon>
        <taxon>Fungi</taxon>
        <taxon>Dikarya</taxon>
        <taxon>Ascomycota</taxon>
        <taxon>Pezizomycotina</taxon>
        <taxon>Sordariomycetes</taxon>
        <taxon>Hypocreomycetidae</taxon>
        <taxon>Glomerellales</taxon>
        <taxon>Glomerellaceae</taxon>
        <taxon>Colletotrichum</taxon>
        <taxon>Colletotrichum acutatum species complex</taxon>
    </lineage>
</organism>
<feature type="compositionally biased region" description="Polar residues" evidence="10">
    <location>
        <begin position="239"/>
        <end position="249"/>
    </location>
</feature>
<keyword evidence="4 9" id="KW-0863">Zinc-finger</keyword>
<feature type="compositionally biased region" description="Basic residues" evidence="10">
    <location>
        <begin position="455"/>
        <end position="473"/>
    </location>
</feature>
<dbReference type="GO" id="GO:0004386">
    <property type="term" value="F:helicase activity"/>
    <property type="evidence" value="ECO:0007669"/>
    <property type="project" value="UniProtKB-KW"/>
</dbReference>
<dbReference type="InterPro" id="IPR013083">
    <property type="entry name" value="Znf_RING/FYVE/PHD"/>
</dbReference>
<dbReference type="SUPFAM" id="SSF57850">
    <property type="entry name" value="RING/U-box"/>
    <property type="match status" value="1"/>
</dbReference>
<dbReference type="Proteomes" id="UP000830671">
    <property type="component" value="Chromosome 4"/>
</dbReference>
<feature type="compositionally biased region" description="Basic residues" evidence="10">
    <location>
        <begin position="404"/>
        <end position="417"/>
    </location>
</feature>
<dbReference type="InterPro" id="IPR001650">
    <property type="entry name" value="Helicase_C-like"/>
</dbReference>
<dbReference type="CDD" id="cd18008">
    <property type="entry name" value="DEXDc_SHPRH-like"/>
    <property type="match status" value="1"/>
</dbReference>
<feature type="domain" description="Helicase C-terminal" evidence="13">
    <location>
        <begin position="1015"/>
        <end position="1172"/>
    </location>
</feature>
<dbReference type="PROSITE" id="PS00518">
    <property type="entry name" value="ZF_RING_1"/>
    <property type="match status" value="1"/>
</dbReference>
<feature type="compositionally biased region" description="Polar residues" evidence="10">
    <location>
        <begin position="21"/>
        <end position="30"/>
    </location>
</feature>
<dbReference type="GO" id="GO:0006289">
    <property type="term" value="P:nucleotide-excision repair"/>
    <property type="evidence" value="ECO:0007669"/>
    <property type="project" value="TreeGrafter"/>
</dbReference>
<evidence type="ECO:0000313" key="15">
    <source>
        <dbReference type="Proteomes" id="UP000830671"/>
    </source>
</evidence>
<evidence type="ECO:0000256" key="8">
    <source>
        <dbReference type="ARBA" id="ARBA00022840"/>
    </source>
</evidence>
<evidence type="ECO:0000259" key="11">
    <source>
        <dbReference type="PROSITE" id="PS50089"/>
    </source>
</evidence>
<feature type="region of interest" description="Disordered" evidence="10">
    <location>
        <begin position="138"/>
        <end position="213"/>
    </location>
</feature>
<feature type="region of interest" description="Disordered" evidence="10">
    <location>
        <begin position="230"/>
        <end position="249"/>
    </location>
</feature>
<dbReference type="InterPro" id="IPR000330">
    <property type="entry name" value="SNF2_N"/>
</dbReference>
<dbReference type="Gene3D" id="3.40.50.10810">
    <property type="entry name" value="Tandem AAA-ATPase domain"/>
    <property type="match status" value="1"/>
</dbReference>
<keyword evidence="3" id="KW-0547">Nucleotide-binding</keyword>
<feature type="domain" description="Helicase ATP-binding" evidence="12">
    <location>
        <begin position="593"/>
        <end position="771"/>
    </location>
</feature>
<sequence>MGCSLSNRSQSRGANIHVRTSDPSQANQKNFPFPDWLQALGKPAIEGRVPDLPRSPPSPSLLSETVWPLPQGNLQFQFVLFPSLTKSFFGDKLRLFATTCRALSRPSQLSSHVNRRQTFTSCKKSSSLHPKVIIAVKMTGRRGRPSLAQKESMASTRSNSPDPLSVAGTGRLTRSASSRNLAAAAQPVTSATSTAKRGRGRPSRASLANDSASSTASASAAASADLTSASEASTPATSNVATPAPSVSGSGYVPLVLPAALRNPRIEGSQSASKIEVHLPTSAGLNERALRHSQYSMQPAKRKVGGGYYDDDDEEDEEPSDNDRDALVARRLQKEENKKSTASTSLSDAALARHLQEEEYEMDESDVPLATGRSRRATAIAAKATVKDSDADSEDVPLVSRSKLGGRGRGRPPKKQKVVVPESDNEDGFADSTDDELSDLSDNFSELEDDDSNKIPKKAKAKGKAKQPVRRTRASASTLPPASEGLPEDDDDALSSLDSGDFDSSESDEADSDGGLQSAVAAQSRGRRAYQRGSKRRGMLERARLENNHPELLTMWQDLEASPALRPDKIAQPLQISRQLKPFQLEGVSWMIEMEKTDYKGGLLGDEMGLGKTIQAVSLIMSDYPQKKPSLVLVPPVALMQWKSEIESYTDGTLKVFVYHGTMKNAKNMTLKELKKYNVIMMSYNSLESMYRKQEKGFTRADGVHKEKSLIHQVDFHRIILDEAHSIKTRTTMTAKACFALKTSYRWCLTGTPLQNRIGEFFSLIRFLQVAPFASYLCKQCPCAGLDWNLDDDHRCHSCGHAGMQHVSVFNQELLNPIQKFGNFGPGREAFQKLRLMTDRIMLRRLKKDHTNSMELPVKEIYVDRQFFGEAENDFANSIMTNGQRKFETYVAQGVLLNNYANIFGLIMQMRQVADHPDLILRKHGEGGQNTLMCGVCDEPAEDAIRSRCKHDFCRACARSYLLSSAEPDCPRCHIALAIDLEQPEIEQNEADVKKSSIINRIKMEEWTSSSKIELLVHELHKLRSDNASHKSIIFSQFSSMLQLIEWRLRRAGITTVMLDGSMSPAQRQASIDHFMTKTECECFLVSLKAGGVALNLTEASRVFIVDPWWNPAAEWQSADRCHRIGQTRPCTITRLCIEDSVESRMVLIQEKKTNMINSTVNADDKAMESLSPEDMQFLADGKDKDIGTVVPSPHHRSRACVVLFFLHPFSICKYGVVHGWNTFWVVLCFSVWTIDSEIRYQQILIAMLVTMRSHIVPYNQLAGQQCQHPWAHDPQTPHVGAGLRRGLVYQGTEYWKSRKDTPNGYSIPTGFR</sequence>
<dbReference type="InterPro" id="IPR001841">
    <property type="entry name" value="Znf_RING"/>
</dbReference>
<evidence type="ECO:0000259" key="12">
    <source>
        <dbReference type="PROSITE" id="PS51192"/>
    </source>
</evidence>
<accession>A0A9Q8WGR9</accession>
<protein>
    <submittedName>
        <fullName evidence="14">SNF2 family domain-containing protein</fullName>
    </submittedName>
</protein>